<feature type="compositionally biased region" description="Acidic residues" evidence="1">
    <location>
        <begin position="1"/>
        <end position="10"/>
    </location>
</feature>
<feature type="non-terminal residue" evidence="2">
    <location>
        <position position="1"/>
    </location>
</feature>
<evidence type="ECO:0000256" key="1">
    <source>
        <dbReference type="SAM" id="MobiDB-lite"/>
    </source>
</evidence>
<dbReference type="AlphaFoldDB" id="A0A392TUH7"/>
<comment type="caution">
    <text evidence="2">The sequence shown here is derived from an EMBL/GenBank/DDBJ whole genome shotgun (WGS) entry which is preliminary data.</text>
</comment>
<dbReference type="Proteomes" id="UP000265520">
    <property type="component" value="Unassembled WGS sequence"/>
</dbReference>
<proteinExistence type="predicted"/>
<sequence length="24" mass="2759">TEAPVDDDLNGEMLREELDLLEEL</sequence>
<name>A0A392TUH7_9FABA</name>
<evidence type="ECO:0000313" key="3">
    <source>
        <dbReference type="Proteomes" id="UP000265520"/>
    </source>
</evidence>
<reference evidence="2 3" key="1">
    <citation type="journal article" date="2018" name="Front. Plant Sci.">
        <title>Red Clover (Trifolium pratense) and Zigzag Clover (T. medium) - A Picture of Genomic Similarities and Differences.</title>
        <authorList>
            <person name="Dluhosova J."/>
            <person name="Istvanek J."/>
            <person name="Nedelnik J."/>
            <person name="Repkova J."/>
        </authorList>
    </citation>
    <scope>NUCLEOTIDE SEQUENCE [LARGE SCALE GENOMIC DNA]</scope>
    <source>
        <strain evidence="3">cv. 10/8</strain>
        <tissue evidence="2">Leaf</tissue>
    </source>
</reference>
<evidence type="ECO:0000313" key="2">
    <source>
        <dbReference type="EMBL" id="MCI64579.1"/>
    </source>
</evidence>
<protein>
    <submittedName>
        <fullName evidence="2">Uncharacterized protein</fullName>
    </submittedName>
</protein>
<organism evidence="2 3">
    <name type="scientific">Trifolium medium</name>
    <dbReference type="NCBI Taxonomy" id="97028"/>
    <lineage>
        <taxon>Eukaryota</taxon>
        <taxon>Viridiplantae</taxon>
        <taxon>Streptophyta</taxon>
        <taxon>Embryophyta</taxon>
        <taxon>Tracheophyta</taxon>
        <taxon>Spermatophyta</taxon>
        <taxon>Magnoliopsida</taxon>
        <taxon>eudicotyledons</taxon>
        <taxon>Gunneridae</taxon>
        <taxon>Pentapetalae</taxon>
        <taxon>rosids</taxon>
        <taxon>fabids</taxon>
        <taxon>Fabales</taxon>
        <taxon>Fabaceae</taxon>
        <taxon>Papilionoideae</taxon>
        <taxon>50 kb inversion clade</taxon>
        <taxon>NPAAA clade</taxon>
        <taxon>Hologalegina</taxon>
        <taxon>IRL clade</taxon>
        <taxon>Trifolieae</taxon>
        <taxon>Trifolium</taxon>
    </lineage>
</organism>
<accession>A0A392TUH7</accession>
<keyword evidence="3" id="KW-1185">Reference proteome</keyword>
<feature type="region of interest" description="Disordered" evidence="1">
    <location>
        <begin position="1"/>
        <end position="24"/>
    </location>
</feature>
<dbReference type="EMBL" id="LXQA010659030">
    <property type="protein sequence ID" value="MCI64579.1"/>
    <property type="molecule type" value="Genomic_DNA"/>
</dbReference>